<dbReference type="Proteomes" id="UP000037109">
    <property type="component" value="Unassembled WGS sequence"/>
</dbReference>
<dbReference type="InterPro" id="IPR024478">
    <property type="entry name" value="HlyB_4HB_MCP"/>
</dbReference>
<dbReference type="RefSeq" id="WP_053432971.1">
    <property type="nucleotide sequence ID" value="NZ_LGUF01000007.1"/>
</dbReference>
<keyword evidence="4" id="KW-1185">Reference proteome</keyword>
<keyword evidence="1" id="KW-0175">Coiled coil</keyword>
<evidence type="ECO:0000313" key="3">
    <source>
        <dbReference type="EMBL" id="KON85576.1"/>
    </source>
</evidence>
<proteinExistence type="predicted"/>
<dbReference type="STRING" id="1459.AF332_01085"/>
<accession>A0A0M0G822</accession>
<organism evidence="3 4">
    <name type="scientific">Sporosarcina globispora</name>
    <name type="common">Bacillus globisporus</name>
    <dbReference type="NCBI Taxonomy" id="1459"/>
    <lineage>
        <taxon>Bacteria</taxon>
        <taxon>Bacillati</taxon>
        <taxon>Bacillota</taxon>
        <taxon>Bacilli</taxon>
        <taxon>Bacillales</taxon>
        <taxon>Caryophanaceae</taxon>
        <taxon>Sporosarcina</taxon>
    </lineage>
</organism>
<sequence length="123" mass="14319">MSFKRKQLLGLGLTVFFMFILMFVILSMVNGMKANMLEIVEDRYYKVNEATEIRQLFYQTDQQLLNVLTDKESADPAMTAELVEANHEGIQTRILNLESELNRQKSKVLLKEVEQAYESYAQM</sequence>
<gene>
    <name evidence="3" type="ORF">AF332_01085</name>
</gene>
<protein>
    <recommendedName>
        <fullName evidence="2">Chemotaxis methyl-accepting receptor HlyB-like 4HB MCP domain-containing protein</fullName>
    </recommendedName>
</protein>
<feature type="coiled-coil region" evidence="1">
    <location>
        <begin position="80"/>
        <end position="107"/>
    </location>
</feature>
<evidence type="ECO:0000259" key="2">
    <source>
        <dbReference type="Pfam" id="PF12729"/>
    </source>
</evidence>
<evidence type="ECO:0000256" key="1">
    <source>
        <dbReference type="SAM" id="Coils"/>
    </source>
</evidence>
<evidence type="ECO:0000313" key="4">
    <source>
        <dbReference type="Proteomes" id="UP000037109"/>
    </source>
</evidence>
<dbReference type="PATRIC" id="fig|1459.3.peg.239"/>
<dbReference type="Pfam" id="PF12729">
    <property type="entry name" value="4HB_MCP_1"/>
    <property type="match status" value="1"/>
</dbReference>
<feature type="domain" description="Chemotaxis methyl-accepting receptor HlyB-like 4HB MCP" evidence="2">
    <location>
        <begin position="4"/>
        <end position="122"/>
    </location>
</feature>
<name>A0A0M0G822_SPOGL</name>
<dbReference type="EMBL" id="LGUF01000007">
    <property type="protein sequence ID" value="KON85576.1"/>
    <property type="molecule type" value="Genomic_DNA"/>
</dbReference>
<reference evidence="4" key="1">
    <citation type="submission" date="2015-07" db="EMBL/GenBank/DDBJ databases">
        <title>Fjat-10036 dsm4.</title>
        <authorList>
            <person name="Liu B."/>
            <person name="Wang J."/>
            <person name="Zhu Y."/>
            <person name="Liu G."/>
            <person name="Chen Q."/>
            <person name="Chen Z."/>
            <person name="Lan J."/>
            <person name="Che J."/>
            <person name="Ge C."/>
            <person name="Shi H."/>
            <person name="Pan Z."/>
            <person name="Liu X."/>
        </authorList>
    </citation>
    <scope>NUCLEOTIDE SEQUENCE [LARGE SCALE GENOMIC DNA]</scope>
    <source>
        <strain evidence="4">DSM 4</strain>
    </source>
</reference>
<comment type="caution">
    <text evidence="3">The sequence shown here is derived from an EMBL/GenBank/DDBJ whole genome shotgun (WGS) entry which is preliminary data.</text>
</comment>
<dbReference type="AlphaFoldDB" id="A0A0M0G822"/>